<dbReference type="AlphaFoldDB" id="A0A1G7QFA2"/>
<evidence type="ECO:0000313" key="2">
    <source>
        <dbReference type="Proteomes" id="UP000199708"/>
    </source>
</evidence>
<accession>A0A1G7QFA2</accession>
<keyword evidence="2" id="KW-1185">Reference proteome</keyword>
<sequence length="283" mass="33691">MEIINTTAEVDQLFVNGQFQFNLWKEYIDKWLPNHQDLFIDDVKRLHASGKFSFEKDFLPIINRAFSESKKRLKVVDSFRQVTGGLNKKVIQAFGKELDVTIMLYLGLCNGAGWVVELDRKTYILLGIEKIIELDWMSKDRMYGLIYHELGHVYHQQYGNFDQFEQGENYFLWLLFTEGIAMYFEQVLVGNLNYFHQDSNGWLEWCDLHLATIKKDFHHDISKMTTDNQIYFGDWVSYRGRPDCGYYLGARFVQFICSRYHFNQVIQFDLDQVKALWLEFLRL</sequence>
<dbReference type="OrthoDB" id="2433944at2"/>
<organism evidence="1 2">
    <name type="scientific">Facklamia miroungae</name>
    <dbReference type="NCBI Taxonomy" id="120956"/>
    <lineage>
        <taxon>Bacteria</taxon>
        <taxon>Bacillati</taxon>
        <taxon>Bacillota</taxon>
        <taxon>Bacilli</taxon>
        <taxon>Lactobacillales</taxon>
        <taxon>Aerococcaceae</taxon>
        <taxon>Facklamia</taxon>
    </lineage>
</organism>
<dbReference type="RefSeq" id="WP_090289164.1">
    <property type="nucleotide sequence ID" value="NZ_FNCK01000002.1"/>
</dbReference>
<evidence type="ECO:0008006" key="3">
    <source>
        <dbReference type="Google" id="ProtNLM"/>
    </source>
</evidence>
<evidence type="ECO:0000313" key="1">
    <source>
        <dbReference type="EMBL" id="SDF97223.1"/>
    </source>
</evidence>
<protein>
    <recommendedName>
        <fullName evidence="3">DUF2268 domain-containing protein</fullName>
    </recommendedName>
</protein>
<dbReference type="Proteomes" id="UP000199708">
    <property type="component" value="Unassembled WGS sequence"/>
</dbReference>
<dbReference type="EMBL" id="FNCK01000002">
    <property type="protein sequence ID" value="SDF97223.1"/>
    <property type="molecule type" value="Genomic_DNA"/>
</dbReference>
<name>A0A1G7QFA2_9LACT</name>
<gene>
    <name evidence="1" type="ORF">SAMN05421791_10270</name>
</gene>
<reference evidence="1 2" key="1">
    <citation type="submission" date="2016-10" db="EMBL/GenBank/DDBJ databases">
        <authorList>
            <person name="de Groot N.N."/>
        </authorList>
    </citation>
    <scope>NUCLEOTIDE SEQUENCE [LARGE SCALE GENOMIC DNA]</scope>
    <source>
        <strain evidence="1 2">ATCC BAA-466</strain>
    </source>
</reference>
<proteinExistence type="predicted"/>